<organism evidence="3 4">
    <name type="scientific">Candidatus Avipropionibacterium avicola</name>
    <dbReference type="NCBI Taxonomy" id="2840701"/>
    <lineage>
        <taxon>Bacteria</taxon>
        <taxon>Bacillati</taxon>
        <taxon>Actinomycetota</taxon>
        <taxon>Actinomycetes</taxon>
        <taxon>Propionibacteriales</taxon>
        <taxon>Propionibacteriaceae</taxon>
        <taxon>Propionibacteriaceae incertae sedis</taxon>
        <taxon>Candidatus Avipropionibacterium</taxon>
    </lineage>
</organism>
<feature type="chain" id="PRO_5039030421" evidence="2">
    <location>
        <begin position="22"/>
        <end position="539"/>
    </location>
</feature>
<dbReference type="InterPro" id="IPR050490">
    <property type="entry name" value="Bact_solute-bd_prot1"/>
</dbReference>
<dbReference type="PROSITE" id="PS51257">
    <property type="entry name" value="PROKAR_LIPOPROTEIN"/>
    <property type="match status" value="1"/>
</dbReference>
<dbReference type="SUPFAM" id="SSF53850">
    <property type="entry name" value="Periplasmic binding protein-like II"/>
    <property type="match status" value="1"/>
</dbReference>
<evidence type="ECO:0000313" key="3">
    <source>
        <dbReference type="EMBL" id="HIT74961.1"/>
    </source>
</evidence>
<evidence type="ECO:0000256" key="1">
    <source>
        <dbReference type="SAM" id="MobiDB-lite"/>
    </source>
</evidence>
<keyword evidence="2" id="KW-0732">Signal</keyword>
<gene>
    <name evidence="3" type="ORF">IAA98_05195</name>
</gene>
<dbReference type="PANTHER" id="PTHR43649:SF12">
    <property type="entry name" value="DIACETYLCHITOBIOSE BINDING PROTEIN DASA"/>
    <property type="match status" value="1"/>
</dbReference>
<accession>A0A9D1GWW8</accession>
<evidence type="ECO:0000256" key="2">
    <source>
        <dbReference type="SAM" id="SignalP"/>
    </source>
</evidence>
<evidence type="ECO:0000313" key="4">
    <source>
        <dbReference type="Proteomes" id="UP000886842"/>
    </source>
</evidence>
<dbReference type="EMBL" id="DVLP01000156">
    <property type="protein sequence ID" value="HIT74961.1"/>
    <property type="molecule type" value="Genomic_DNA"/>
</dbReference>
<dbReference type="PROSITE" id="PS51318">
    <property type="entry name" value="TAT"/>
    <property type="match status" value="1"/>
</dbReference>
<dbReference type="Gene3D" id="3.40.190.10">
    <property type="entry name" value="Periplasmic binding protein-like II"/>
    <property type="match status" value="2"/>
</dbReference>
<proteinExistence type="predicted"/>
<dbReference type="PANTHER" id="PTHR43649">
    <property type="entry name" value="ARABINOSE-BINDING PROTEIN-RELATED"/>
    <property type="match status" value="1"/>
</dbReference>
<dbReference type="InterPro" id="IPR006059">
    <property type="entry name" value="SBP"/>
</dbReference>
<protein>
    <submittedName>
        <fullName evidence="3">Extracellular solute-binding protein</fullName>
    </submittedName>
</protein>
<dbReference type="Proteomes" id="UP000886842">
    <property type="component" value="Unassembled WGS sequence"/>
</dbReference>
<feature type="signal peptide" evidence="2">
    <location>
        <begin position="1"/>
        <end position="21"/>
    </location>
</feature>
<reference evidence="3" key="1">
    <citation type="submission" date="2020-10" db="EMBL/GenBank/DDBJ databases">
        <authorList>
            <person name="Gilroy R."/>
        </authorList>
    </citation>
    <scope>NUCLEOTIDE SEQUENCE</scope>
    <source>
        <strain evidence="3">ChiGjej1B1-24693</strain>
    </source>
</reference>
<dbReference type="Pfam" id="PF13416">
    <property type="entry name" value="SBP_bac_8"/>
    <property type="match status" value="1"/>
</dbReference>
<reference evidence="3" key="2">
    <citation type="journal article" date="2021" name="PeerJ">
        <title>Extensive microbial diversity within the chicken gut microbiome revealed by metagenomics and culture.</title>
        <authorList>
            <person name="Gilroy R."/>
            <person name="Ravi A."/>
            <person name="Getino M."/>
            <person name="Pursley I."/>
            <person name="Horton D.L."/>
            <person name="Alikhan N.F."/>
            <person name="Baker D."/>
            <person name="Gharbi K."/>
            <person name="Hall N."/>
            <person name="Watson M."/>
            <person name="Adriaenssens E.M."/>
            <person name="Foster-Nyarko E."/>
            <person name="Jarju S."/>
            <person name="Secka A."/>
            <person name="Antonio M."/>
            <person name="Oren A."/>
            <person name="Chaudhuri R.R."/>
            <person name="La Ragione R."/>
            <person name="Hildebrand F."/>
            <person name="Pallen M.J."/>
        </authorList>
    </citation>
    <scope>NUCLEOTIDE SEQUENCE</scope>
    <source>
        <strain evidence="3">ChiGjej1B1-24693</strain>
    </source>
</reference>
<comment type="caution">
    <text evidence="3">The sequence shown here is derived from an EMBL/GenBank/DDBJ whole genome shotgun (WGS) entry which is preliminary data.</text>
</comment>
<sequence>MTRTLHRRTLLTLSAASAAVAATACRTGSGGGSASDDTAAVEPPAHVPFDGVTPDLPGDESGVINGYFSFPDPPVVRDGFPLPQTDTFTALLQGDPPSIPPSSNPVYAHFREQAGNDLQDTSIISTEYRDKFQVTVAGGELPDFVQITGVAQLPQLLEKEFTDLTEVLAGDNITQYPALASFTDANWDVARVNGRIWGIPQPRPPAGRVMLARGDLLAEHGLESNLELRDGKDFVDLLDTLTDRKDNVFAMGGDPTGWLLRAVREMMGAPNGWAREGDQFVNEISAEQSVLALEEAAKIVQAGYMHPNAFSDPGQNHNWFRAGVTPLLIQGFAMWSNYARSNPEFDTGVIALPRWDGGGAASSYLGQAGFGDFIGIKKQASDERLHEALRIVDYIASPFGTQQYLDIAYGLEGQTFSFEDGEPTFLPDKASEALIGWPYVGAGSQNVLYVPGRQDLVERQHAYLSEAIPNGTVNASTGLYSETAQGRGATWGARRSDLERSILLGEKPVTEWEGFAESWRKDVGDAIAAELQEAAASQG</sequence>
<dbReference type="InterPro" id="IPR006311">
    <property type="entry name" value="TAT_signal"/>
</dbReference>
<dbReference type="AlphaFoldDB" id="A0A9D1GWW8"/>
<feature type="region of interest" description="Disordered" evidence="1">
    <location>
        <begin position="25"/>
        <end position="56"/>
    </location>
</feature>
<name>A0A9D1GWW8_9ACTN</name>